<comment type="caution">
    <text evidence="10">The sequence shown here is derived from an EMBL/GenBank/DDBJ whole genome shotgun (WGS) entry which is preliminary data.</text>
</comment>
<evidence type="ECO:0000259" key="9">
    <source>
        <dbReference type="Pfam" id="PF00482"/>
    </source>
</evidence>
<evidence type="ECO:0000313" key="11">
    <source>
        <dbReference type="Proteomes" id="UP000580856"/>
    </source>
</evidence>
<feature type="transmembrane region" description="Helical" evidence="8">
    <location>
        <begin position="215"/>
        <end position="241"/>
    </location>
</feature>
<dbReference type="InterPro" id="IPR018076">
    <property type="entry name" value="T2SS_GspF_dom"/>
</dbReference>
<protein>
    <submittedName>
        <fullName evidence="10">Type II secretory pathway component PulF</fullName>
    </submittedName>
</protein>
<dbReference type="InterPro" id="IPR042094">
    <property type="entry name" value="T2SS_GspF_sf"/>
</dbReference>
<dbReference type="Proteomes" id="UP000580856">
    <property type="component" value="Unassembled WGS sequence"/>
</dbReference>
<evidence type="ECO:0000313" key="10">
    <source>
        <dbReference type="EMBL" id="NJB67864.1"/>
    </source>
</evidence>
<dbReference type="PANTHER" id="PTHR30012">
    <property type="entry name" value="GENERAL SECRETION PATHWAY PROTEIN"/>
    <property type="match status" value="1"/>
</dbReference>
<feature type="transmembrane region" description="Helical" evidence="8">
    <location>
        <begin position="173"/>
        <end position="195"/>
    </location>
</feature>
<dbReference type="EMBL" id="JAATJA010000001">
    <property type="protein sequence ID" value="NJB67864.1"/>
    <property type="molecule type" value="Genomic_DNA"/>
</dbReference>
<comment type="subcellular location">
    <subcellularLocation>
        <location evidence="1">Cell inner membrane</location>
        <topology evidence="1">Multi-pass membrane protein</topology>
    </subcellularLocation>
</comment>
<evidence type="ECO:0000256" key="1">
    <source>
        <dbReference type="ARBA" id="ARBA00004429"/>
    </source>
</evidence>
<feature type="transmembrane region" description="Helical" evidence="8">
    <location>
        <begin position="382"/>
        <end position="401"/>
    </location>
</feature>
<sequence>MPIFRFKLLTAQGKVDRGVVELPFDDDAPAIRYLERQGGVVIAIQRLGTVMSWVTKLATQGFARVSRSDLAEFFNNMSMLLGAGVPVLSSMDEIMQEIKNPMLLMTLKFMRTDIESGQTFGEALARHPKVFNPLVQYMCRIGEETGMLDQMCKKSGEHLEHIEEIVSGTKRALVYPGFILGVVILSCFFWFYFVVPRIVKLFSDMGVATPTPTRILIAISNWFQLYFGWTVIGVVGSVILLNYARKKSVRVHYVMDYIALRIPIFSTIIETSIIARVTEYLGILLGAGVGVLRTLEIITESMTNMVYKGRLILVQDGVRNGNPLSDSMKQSEALHPFAVRMVSVGEQTGRIEEQTAYVAKLYRDKLAALVEVLGKTLEPAMLVFMGLLFGAIFAGLLLPIYDMIGKVG</sequence>
<dbReference type="FunFam" id="1.20.81.30:FF:000001">
    <property type="entry name" value="Type II secretion system protein F"/>
    <property type="match status" value="1"/>
</dbReference>
<accession>A0A846QRP9</accession>
<proteinExistence type="inferred from homology"/>
<evidence type="ECO:0000256" key="3">
    <source>
        <dbReference type="ARBA" id="ARBA00022475"/>
    </source>
</evidence>
<evidence type="ECO:0000256" key="2">
    <source>
        <dbReference type="ARBA" id="ARBA00005745"/>
    </source>
</evidence>
<evidence type="ECO:0000256" key="5">
    <source>
        <dbReference type="ARBA" id="ARBA00022692"/>
    </source>
</evidence>
<keyword evidence="5 8" id="KW-0812">Transmembrane</keyword>
<dbReference type="InterPro" id="IPR003004">
    <property type="entry name" value="GspF/PilC"/>
</dbReference>
<comment type="similarity">
    <text evidence="2">Belongs to the GSP F family.</text>
</comment>
<dbReference type="Pfam" id="PF00482">
    <property type="entry name" value="T2SSF"/>
    <property type="match status" value="2"/>
</dbReference>
<keyword evidence="6 8" id="KW-1133">Transmembrane helix</keyword>
<feature type="transmembrane region" description="Helical" evidence="8">
    <location>
        <begin position="253"/>
        <end position="274"/>
    </location>
</feature>
<feature type="domain" description="Type II secretion system protein GspF" evidence="9">
    <location>
        <begin position="73"/>
        <end position="196"/>
    </location>
</feature>
<feature type="domain" description="Type II secretion system protein GspF" evidence="9">
    <location>
        <begin position="278"/>
        <end position="399"/>
    </location>
</feature>
<dbReference type="PANTHER" id="PTHR30012:SF0">
    <property type="entry name" value="TYPE II SECRETION SYSTEM PROTEIN F-RELATED"/>
    <property type="match status" value="1"/>
</dbReference>
<dbReference type="RefSeq" id="WP_167940880.1">
    <property type="nucleotide sequence ID" value="NZ_JAATJA010000001.1"/>
</dbReference>
<keyword evidence="3" id="KW-1003">Cell membrane</keyword>
<evidence type="ECO:0000256" key="6">
    <source>
        <dbReference type="ARBA" id="ARBA00022989"/>
    </source>
</evidence>
<evidence type="ECO:0000256" key="4">
    <source>
        <dbReference type="ARBA" id="ARBA00022519"/>
    </source>
</evidence>
<dbReference type="GO" id="GO:0005886">
    <property type="term" value="C:plasma membrane"/>
    <property type="evidence" value="ECO:0007669"/>
    <property type="project" value="UniProtKB-SubCell"/>
</dbReference>
<reference evidence="10 11" key="1">
    <citation type="submission" date="2020-03" db="EMBL/GenBank/DDBJ databases">
        <title>Genomic Encyclopedia of Type Strains, Phase IV (KMG-IV): sequencing the most valuable type-strain genomes for metagenomic binning, comparative biology and taxonomic classification.</title>
        <authorList>
            <person name="Goeker M."/>
        </authorList>
    </citation>
    <scope>NUCLEOTIDE SEQUENCE [LARGE SCALE GENOMIC DNA]</scope>
    <source>
        <strain evidence="10 11">DSM 24233</strain>
    </source>
</reference>
<dbReference type="AlphaFoldDB" id="A0A846QRP9"/>
<keyword evidence="4" id="KW-0997">Cell inner membrane</keyword>
<organism evidence="10 11">
    <name type="scientific">Desulfobaculum xiamenense</name>
    <dbReference type="NCBI Taxonomy" id="995050"/>
    <lineage>
        <taxon>Bacteria</taxon>
        <taxon>Pseudomonadati</taxon>
        <taxon>Thermodesulfobacteriota</taxon>
        <taxon>Desulfovibrionia</taxon>
        <taxon>Desulfovibrionales</taxon>
        <taxon>Desulfovibrionaceae</taxon>
        <taxon>Desulfobaculum</taxon>
    </lineage>
</organism>
<keyword evidence="7 8" id="KW-0472">Membrane</keyword>
<evidence type="ECO:0000256" key="7">
    <source>
        <dbReference type="ARBA" id="ARBA00023136"/>
    </source>
</evidence>
<evidence type="ECO:0000256" key="8">
    <source>
        <dbReference type="SAM" id="Phobius"/>
    </source>
</evidence>
<dbReference type="Gene3D" id="1.20.81.30">
    <property type="entry name" value="Type II secretion system (T2SS), domain F"/>
    <property type="match status" value="2"/>
</dbReference>
<keyword evidence="11" id="KW-1185">Reference proteome</keyword>
<name>A0A846QRP9_9BACT</name>
<gene>
    <name evidence="10" type="ORF">GGQ74_001504</name>
</gene>